<organism evidence="5 6">
    <name type="scientific">Halorientalis regularis</name>
    <dbReference type="NCBI Taxonomy" id="660518"/>
    <lineage>
        <taxon>Archaea</taxon>
        <taxon>Methanobacteriati</taxon>
        <taxon>Methanobacteriota</taxon>
        <taxon>Stenosarchaea group</taxon>
        <taxon>Halobacteria</taxon>
        <taxon>Halobacteriales</taxon>
        <taxon>Haloarculaceae</taxon>
        <taxon>Halorientalis</taxon>
    </lineage>
</organism>
<protein>
    <submittedName>
        <fullName evidence="5">HSP20 family protein</fullName>
    </submittedName>
</protein>
<dbReference type="Gene3D" id="2.60.40.790">
    <property type="match status" value="1"/>
</dbReference>
<evidence type="ECO:0000256" key="1">
    <source>
        <dbReference type="PROSITE-ProRule" id="PRU00285"/>
    </source>
</evidence>
<dbReference type="AlphaFoldDB" id="A0A1G7JBP8"/>
<dbReference type="PROSITE" id="PS01031">
    <property type="entry name" value="SHSP"/>
    <property type="match status" value="1"/>
</dbReference>
<feature type="compositionally biased region" description="Acidic residues" evidence="3">
    <location>
        <begin position="1"/>
        <end position="12"/>
    </location>
</feature>
<dbReference type="STRING" id="660518.SAMN05216218_104282"/>
<comment type="similarity">
    <text evidence="1 2">Belongs to the small heat shock protein (HSP20) family.</text>
</comment>
<dbReference type="RefSeq" id="WP_175452809.1">
    <property type="nucleotide sequence ID" value="NZ_FNBK01000004.1"/>
</dbReference>
<keyword evidence="6" id="KW-1185">Reference proteome</keyword>
<dbReference type="SUPFAM" id="SSF49764">
    <property type="entry name" value="HSP20-like chaperones"/>
    <property type="match status" value="1"/>
</dbReference>
<proteinExistence type="inferred from homology"/>
<dbReference type="Pfam" id="PF00011">
    <property type="entry name" value="HSP20"/>
    <property type="match status" value="1"/>
</dbReference>
<dbReference type="Proteomes" id="UP000199076">
    <property type="component" value="Unassembled WGS sequence"/>
</dbReference>
<dbReference type="OrthoDB" id="26084at2157"/>
<feature type="domain" description="SHSP" evidence="4">
    <location>
        <begin position="25"/>
        <end position="117"/>
    </location>
</feature>
<evidence type="ECO:0000256" key="2">
    <source>
        <dbReference type="RuleBase" id="RU003616"/>
    </source>
</evidence>
<dbReference type="CDD" id="cd06464">
    <property type="entry name" value="ACD_sHsps-like"/>
    <property type="match status" value="1"/>
</dbReference>
<dbReference type="InterPro" id="IPR002068">
    <property type="entry name" value="A-crystallin/Hsp20_dom"/>
</dbReference>
<dbReference type="InterPro" id="IPR008978">
    <property type="entry name" value="HSP20-like_chaperone"/>
</dbReference>
<gene>
    <name evidence="5" type="ORF">SAMN05216218_104282</name>
</gene>
<dbReference type="EMBL" id="FNBK01000004">
    <property type="protein sequence ID" value="SDF22360.1"/>
    <property type="molecule type" value="Genomic_DNA"/>
</dbReference>
<sequence>MRRNPDDDDDPFGDSFGKINEMLSGMAGDETEPVDVHEYDDEIRVVADIPDASQDEIDTQCDGRILAIRVARDPRPVVKRVDLPSYVDDQSAETSFNNGVLEVTLDRQNDPANIGFQ</sequence>
<name>A0A1G7JBP8_9EURY</name>
<evidence type="ECO:0000313" key="6">
    <source>
        <dbReference type="Proteomes" id="UP000199076"/>
    </source>
</evidence>
<evidence type="ECO:0000259" key="4">
    <source>
        <dbReference type="PROSITE" id="PS01031"/>
    </source>
</evidence>
<accession>A0A1G7JBP8</accession>
<evidence type="ECO:0000313" key="5">
    <source>
        <dbReference type="EMBL" id="SDF22360.1"/>
    </source>
</evidence>
<feature type="region of interest" description="Disordered" evidence="3">
    <location>
        <begin position="1"/>
        <end position="33"/>
    </location>
</feature>
<reference evidence="6" key="1">
    <citation type="submission" date="2016-10" db="EMBL/GenBank/DDBJ databases">
        <authorList>
            <person name="Varghese N."/>
            <person name="Submissions S."/>
        </authorList>
    </citation>
    <scope>NUCLEOTIDE SEQUENCE [LARGE SCALE GENOMIC DNA]</scope>
    <source>
        <strain evidence="6">IBRC-M 10760</strain>
    </source>
</reference>
<evidence type="ECO:0000256" key="3">
    <source>
        <dbReference type="SAM" id="MobiDB-lite"/>
    </source>
</evidence>